<accession>A0AAV0WKC6</accession>
<dbReference type="AlphaFoldDB" id="A0AAV0WKC6"/>
<keyword evidence="2" id="KW-1185">Reference proteome</keyword>
<protein>
    <submittedName>
        <fullName evidence="1">Uncharacterized protein</fullName>
    </submittedName>
</protein>
<reference evidence="1 2" key="1">
    <citation type="submission" date="2023-01" db="EMBL/GenBank/DDBJ databases">
        <authorList>
            <person name="Whitehead M."/>
        </authorList>
    </citation>
    <scope>NUCLEOTIDE SEQUENCE [LARGE SCALE GENOMIC DNA]</scope>
</reference>
<evidence type="ECO:0000313" key="2">
    <source>
        <dbReference type="Proteomes" id="UP001160148"/>
    </source>
</evidence>
<name>A0AAV0WKC6_9HEMI</name>
<gene>
    <name evidence="1" type="ORF">MEUPH1_LOCUS11997</name>
</gene>
<evidence type="ECO:0000313" key="1">
    <source>
        <dbReference type="EMBL" id="CAI6356243.1"/>
    </source>
</evidence>
<dbReference type="Proteomes" id="UP001160148">
    <property type="component" value="Unassembled WGS sequence"/>
</dbReference>
<dbReference type="EMBL" id="CARXXK010000002">
    <property type="protein sequence ID" value="CAI6356243.1"/>
    <property type="molecule type" value="Genomic_DNA"/>
</dbReference>
<sequence>MPLVGRDLLSDFIRTFGAAQQQPAVAAVIQYRSSCNHGNQYPCSTPAGASFAAARASRRPPLDQQRHCSVERERPPSYPIVFVVNIGIGLPTAVFEHCQCC</sequence>
<comment type="caution">
    <text evidence="1">The sequence shown here is derived from an EMBL/GenBank/DDBJ whole genome shotgun (WGS) entry which is preliminary data.</text>
</comment>
<proteinExistence type="predicted"/>
<organism evidence="1 2">
    <name type="scientific">Macrosiphum euphorbiae</name>
    <name type="common">potato aphid</name>
    <dbReference type="NCBI Taxonomy" id="13131"/>
    <lineage>
        <taxon>Eukaryota</taxon>
        <taxon>Metazoa</taxon>
        <taxon>Ecdysozoa</taxon>
        <taxon>Arthropoda</taxon>
        <taxon>Hexapoda</taxon>
        <taxon>Insecta</taxon>
        <taxon>Pterygota</taxon>
        <taxon>Neoptera</taxon>
        <taxon>Paraneoptera</taxon>
        <taxon>Hemiptera</taxon>
        <taxon>Sternorrhyncha</taxon>
        <taxon>Aphidomorpha</taxon>
        <taxon>Aphidoidea</taxon>
        <taxon>Aphididae</taxon>
        <taxon>Macrosiphini</taxon>
        <taxon>Macrosiphum</taxon>
    </lineage>
</organism>